<sequence>MATPDGIVFASFFNLDKEIIVSLNGCNKSDLLSMEKLYENLESFEEMRLHIFTCLLLYLRTGATIYADKAVDRARHLNTVAGSKYKAEASKILETAVILKDHRRSLVQSCTLNEIRRQLKTRLEESGLLTTPPPGVYEAFQRLQSTPQDDPTWVPLLLDLAGVFKKRFEQSTPGDIRDLNLATNLARIGLWVTPKDDSFYQSERLQSLSTEPSPRSEPTRSKDNLDRTIQLLEQALVLTTSTDTNWALQSHNLGDCYGERFEINGHIEDLNRGIMLLEQAATSSAQTRDMQLQGRSLSNLAYRLRRRFDWTGSMNDLNRAIAACERSSHMSVENHDLAERMTCLGTCLARRFERAGSTEDLDRALQVLRSAVRLMPTDYQHYGETLNNLGTTLGLRYGMTKSATDLDDAIEATEKALKALPSDDPVRILALSNLAIWLSMLSEEKGLRSDLDRAIEVSGEAINILPVDHVQRPLMLNNRGEFFLRRMKLDNSTCDQTLGLDHFQQGLDCPNTRPTVRATLAQSCGEIFISRLDWQRAASMLGTAVDLLPLLSPKSLQHLDKQHELKRFQGLSSIAVSAALNANLGPVHALQLLESGRNIISNMLMEVRADISVLEQHHSDLAKEFCRLRDVLDTPESTAGVSGTSNNRTESRIKADDDLRDVLGKIRLCHGFERFALPPDENEIKAAANPDPIIVVNANAYRSDAILITKDQIRLLELPNLKAIEVLCLFLKARQSGMHSSSSTSKLLGLLWDTLCEPVLDALGYCSPVTDENWPHVWWIPVHGLSILPLHAAGHHELRSGRSVIDRVMSSYATSVKQLIRGRESHNRQSAGPPSNKALVIGMSDTPAFGQSGSLPFAATEVAMVERVCSSLKLQLSRPELRRASVLGQLQSCRIFHFAGHGKTHELEPSKCGLLLEDWQSSLLTVADVRDLNFESDAPFLCYLSACSTGAALSGIVLPDEAINLVSAFQLAGFRHVVGTLWEVRDKSSNDAARVLYETVRKEGMTDSAICRGLHFAIRELRAVAMKSVSKDRDATLLSCSTGPLRTITDYDWVPYIHFGI</sequence>
<feature type="domain" description="CHAT" evidence="2">
    <location>
        <begin position="747"/>
        <end position="1011"/>
    </location>
</feature>
<gene>
    <name evidence="3" type="ORF">BM221_004871</name>
</gene>
<accession>A0A2N6NSG8</accession>
<dbReference type="SUPFAM" id="SSF48452">
    <property type="entry name" value="TPR-like"/>
    <property type="match status" value="2"/>
</dbReference>
<evidence type="ECO:0000259" key="2">
    <source>
        <dbReference type="Pfam" id="PF12770"/>
    </source>
</evidence>
<dbReference type="OMA" id="SKFRCDA"/>
<dbReference type="Proteomes" id="UP000235728">
    <property type="component" value="Unassembled WGS sequence"/>
</dbReference>
<proteinExistence type="predicted"/>
<evidence type="ECO:0000313" key="3">
    <source>
        <dbReference type="EMBL" id="PMB70220.1"/>
    </source>
</evidence>
<evidence type="ECO:0000256" key="1">
    <source>
        <dbReference type="SAM" id="MobiDB-lite"/>
    </source>
</evidence>
<reference evidence="3 4" key="1">
    <citation type="journal article" date="2016" name="Appl. Microbiol. Biotechnol.">
        <title>Characterization of T-DNA insertion mutants with decreased virulence in the entomopathogenic fungus Beauveria bassiana JEF-007.</title>
        <authorList>
            <person name="Kim S."/>
            <person name="Lee S.J."/>
            <person name="Nai Y.S."/>
            <person name="Yu J.S."/>
            <person name="Lee M.R."/>
            <person name="Yang Y.T."/>
            <person name="Kim J.S."/>
        </authorList>
    </citation>
    <scope>NUCLEOTIDE SEQUENCE [LARGE SCALE GENOMIC DNA]</scope>
    <source>
        <strain evidence="3 4">JEF-007</strain>
    </source>
</reference>
<protein>
    <recommendedName>
        <fullName evidence="2">CHAT domain-containing protein</fullName>
    </recommendedName>
</protein>
<dbReference type="InterPro" id="IPR011990">
    <property type="entry name" value="TPR-like_helical_dom_sf"/>
</dbReference>
<dbReference type="Pfam" id="PF12770">
    <property type="entry name" value="CHAT"/>
    <property type="match status" value="1"/>
</dbReference>
<dbReference type="Pfam" id="PF13374">
    <property type="entry name" value="TPR_10"/>
    <property type="match status" value="1"/>
</dbReference>
<comment type="caution">
    <text evidence="3">The sequence shown here is derived from an EMBL/GenBank/DDBJ whole genome shotgun (WGS) entry which is preliminary data.</text>
</comment>
<dbReference type="EMBL" id="MRVG01000004">
    <property type="protein sequence ID" value="PMB70220.1"/>
    <property type="molecule type" value="Genomic_DNA"/>
</dbReference>
<dbReference type="InterPro" id="IPR024983">
    <property type="entry name" value="CHAT_dom"/>
</dbReference>
<dbReference type="AlphaFoldDB" id="A0A2N6NSG8"/>
<name>A0A2N6NSG8_BEABA</name>
<feature type="region of interest" description="Disordered" evidence="1">
    <location>
        <begin position="202"/>
        <end position="225"/>
    </location>
</feature>
<dbReference type="Gene3D" id="1.25.40.10">
    <property type="entry name" value="Tetratricopeptide repeat domain"/>
    <property type="match status" value="1"/>
</dbReference>
<evidence type="ECO:0000313" key="4">
    <source>
        <dbReference type="Proteomes" id="UP000235728"/>
    </source>
</evidence>
<feature type="compositionally biased region" description="Polar residues" evidence="1">
    <location>
        <begin position="202"/>
        <end position="213"/>
    </location>
</feature>
<organism evidence="3 4">
    <name type="scientific">Beauveria bassiana</name>
    <name type="common">White muscardine disease fungus</name>
    <name type="synonym">Tritirachium shiotae</name>
    <dbReference type="NCBI Taxonomy" id="176275"/>
    <lineage>
        <taxon>Eukaryota</taxon>
        <taxon>Fungi</taxon>
        <taxon>Dikarya</taxon>
        <taxon>Ascomycota</taxon>
        <taxon>Pezizomycotina</taxon>
        <taxon>Sordariomycetes</taxon>
        <taxon>Hypocreomycetidae</taxon>
        <taxon>Hypocreales</taxon>
        <taxon>Cordycipitaceae</taxon>
        <taxon>Beauveria</taxon>
    </lineage>
</organism>